<evidence type="ECO:0000313" key="1">
    <source>
        <dbReference type="EMBL" id="KKM95022.1"/>
    </source>
</evidence>
<reference evidence="1" key="1">
    <citation type="journal article" date="2015" name="Nature">
        <title>Complex archaea that bridge the gap between prokaryotes and eukaryotes.</title>
        <authorList>
            <person name="Spang A."/>
            <person name="Saw J.H."/>
            <person name="Jorgensen S.L."/>
            <person name="Zaremba-Niedzwiedzka K."/>
            <person name="Martijn J."/>
            <person name="Lind A.E."/>
            <person name="van Eijk R."/>
            <person name="Schleper C."/>
            <person name="Guy L."/>
            <person name="Ettema T.J."/>
        </authorList>
    </citation>
    <scope>NUCLEOTIDE SEQUENCE</scope>
</reference>
<gene>
    <name evidence="1" type="ORF">LCGC14_1192360</name>
</gene>
<protein>
    <submittedName>
        <fullName evidence="1">Uncharacterized protein</fullName>
    </submittedName>
</protein>
<sequence length="63" mass="7348">MTLQNNEESSPNEKQHLLSESIDFLYIIKKREMRETTISDRIAKLNLALLLDLEFDDGCYVTT</sequence>
<name>A0A0F9PPB1_9ZZZZ</name>
<dbReference type="EMBL" id="LAZR01006062">
    <property type="protein sequence ID" value="KKM95022.1"/>
    <property type="molecule type" value="Genomic_DNA"/>
</dbReference>
<dbReference type="AlphaFoldDB" id="A0A0F9PPB1"/>
<comment type="caution">
    <text evidence="1">The sequence shown here is derived from an EMBL/GenBank/DDBJ whole genome shotgun (WGS) entry which is preliminary data.</text>
</comment>
<proteinExistence type="predicted"/>
<organism evidence="1">
    <name type="scientific">marine sediment metagenome</name>
    <dbReference type="NCBI Taxonomy" id="412755"/>
    <lineage>
        <taxon>unclassified sequences</taxon>
        <taxon>metagenomes</taxon>
        <taxon>ecological metagenomes</taxon>
    </lineage>
</organism>
<accession>A0A0F9PPB1</accession>